<name>A0A5Q2Q7U6_9GAMM</name>
<feature type="transmembrane region" description="Helical" evidence="15">
    <location>
        <begin position="87"/>
        <end position="107"/>
    </location>
</feature>
<dbReference type="InterPro" id="IPR023380">
    <property type="entry name" value="DsbB-like_sf"/>
</dbReference>
<evidence type="ECO:0000256" key="5">
    <source>
        <dbReference type="ARBA" id="ARBA00022519"/>
    </source>
</evidence>
<keyword evidence="13 14" id="KW-0676">Redox-active center</keyword>
<evidence type="ECO:0000256" key="1">
    <source>
        <dbReference type="ARBA" id="ARBA00004429"/>
    </source>
</evidence>
<evidence type="ECO:0000256" key="3">
    <source>
        <dbReference type="ARBA" id="ARBA00022448"/>
    </source>
</evidence>
<protein>
    <recommendedName>
        <fullName evidence="14">Disulfide bond formation protein B</fullName>
    </recommendedName>
    <alternativeName>
        <fullName evidence="14">Disulfide oxidoreductase</fullName>
    </alternativeName>
</protein>
<dbReference type="InterPro" id="IPR022920">
    <property type="entry name" value="Disulphide_bond_form_DsbB"/>
</dbReference>
<gene>
    <name evidence="14" type="primary">dsbB</name>
    <name evidence="16" type="ORF">GH975_00115</name>
</gene>
<evidence type="ECO:0000256" key="8">
    <source>
        <dbReference type="ARBA" id="ARBA00022989"/>
    </source>
</evidence>
<comment type="function">
    <text evidence="14">Required for disulfide bond formation in some periplasmic proteins. Acts by oxidizing the DsbA protein.</text>
</comment>
<keyword evidence="5" id="KW-0997">Cell inner membrane</keyword>
<feature type="transmembrane region" description="Helical" evidence="15">
    <location>
        <begin position="29"/>
        <end position="50"/>
    </location>
</feature>
<evidence type="ECO:0000256" key="4">
    <source>
        <dbReference type="ARBA" id="ARBA00022475"/>
    </source>
</evidence>
<dbReference type="GO" id="GO:0015035">
    <property type="term" value="F:protein-disulfide reductase activity"/>
    <property type="evidence" value="ECO:0007669"/>
    <property type="project" value="UniProtKB-UniRule"/>
</dbReference>
<keyword evidence="6 14" id="KW-0812">Transmembrane</keyword>
<dbReference type="PANTHER" id="PTHR36570:SF3">
    <property type="entry name" value="DISULFIDE BOND FORMATION PROTEIN B"/>
    <property type="match status" value="1"/>
</dbReference>
<dbReference type="AlphaFoldDB" id="A0A5Q2Q7U6"/>
<dbReference type="GO" id="GO:0006457">
    <property type="term" value="P:protein folding"/>
    <property type="evidence" value="ECO:0007669"/>
    <property type="project" value="InterPro"/>
</dbReference>
<proteinExistence type="inferred from homology"/>
<dbReference type="GO" id="GO:0009055">
    <property type="term" value="F:electron transfer activity"/>
    <property type="evidence" value="ECO:0007669"/>
    <property type="project" value="UniProtKB-UniRule"/>
</dbReference>
<feature type="topological domain" description="Cytoplasmic" evidence="14">
    <location>
        <begin position="180"/>
        <end position="182"/>
    </location>
</feature>
<feature type="disulfide bond" description="Redox-active" evidence="14">
    <location>
        <begin position="57"/>
        <end position="60"/>
    </location>
</feature>
<dbReference type="PANTHER" id="PTHR36570">
    <property type="entry name" value="DISULFIDE BOND FORMATION PROTEIN B"/>
    <property type="match status" value="1"/>
</dbReference>
<dbReference type="Gene3D" id="1.20.1550.10">
    <property type="entry name" value="DsbB-like"/>
    <property type="match status" value="1"/>
</dbReference>
<feature type="topological domain" description="Periplasmic" evidence="14">
    <location>
        <begin position="48"/>
        <end position="65"/>
    </location>
</feature>
<keyword evidence="7 14" id="KW-0249">Electron transport</keyword>
<sequence>MSDTSNNNTGISRSPVAHSTTHFIRQPRALGVLAALVCFGLLASAFYMEYVLYLEPCPLCMAQRLVFGLFGLVGLVMAFNPTRVRTFAVLGALIGLSGLALATRQLYLQSLPPELVPACAPGLYFMIERFPLLEVLSAMLTGTGECADVQWTFLSLSIPGWTAIAFACMTAAAAALPWYARS</sequence>
<dbReference type="InterPro" id="IPR003752">
    <property type="entry name" value="DiS_bond_form_DsbB/BdbC"/>
</dbReference>
<evidence type="ECO:0000256" key="7">
    <source>
        <dbReference type="ARBA" id="ARBA00022982"/>
    </source>
</evidence>
<evidence type="ECO:0000256" key="15">
    <source>
        <dbReference type="SAM" id="Phobius"/>
    </source>
</evidence>
<evidence type="ECO:0000256" key="2">
    <source>
        <dbReference type="ARBA" id="ARBA00008823"/>
    </source>
</evidence>
<evidence type="ECO:0000256" key="10">
    <source>
        <dbReference type="ARBA" id="ARBA00023136"/>
    </source>
</evidence>
<keyword evidence="10 14" id="KW-0472">Membrane</keyword>
<comment type="subcellular location">
    <subcellularLocation>
        <location evidence="1">Cell inner membrane</location>
        <topology evidence="1">Multi-pass membrane protein</topology>
    </subcellularLocation>
    <subcellularLocation>
        <location evidence="14">Cell membrane</location>
        <topology evidence="14">Multi-pass membrane protein</topology>
    </subcellularLocation>
</comment>
<evidence type="ECO:0000256" key="14">
    <source>
        <dbReference type="HAMAP-Rule" id="MF_00286"/>
    </source>
</evidence>
<evidence type="ECO:0000313" key="17">
    <source>
        <dbReference type="Proteomes" id="UP000388235"/>
    </source>
</evidence>
<dbReference type="EMBL" id="CP045871">
    <property type="protein sequence ID" value="QGG79043.1"/>
    <property type="molecule type" value="Genomic_DNA"/>
</dbReference>
<keyword evidence="11 14" id="KW-1015">Disulfide bond</keyword>
<feature type="topological domain" description="Cytoplasmic" evidence="14">
    <location>
        <begin position="1"/>
        <end position="30"/>
    </location>
</feature>
<evidence type="ECO:0000256" key="12">
    <source>
        <dbReference type="ARBA" id="ARBA00023186"/>
    </source>
</evidence>
<keyword evidence="4 14" id="KW-1003">Cell membrane</keyword>
<keyword evidence="8 14" id="KW-1133">Transmembrane helix</keyword>
<keyword evidence="17" id="KW-1185">Reference proteome</keyword>
<dbReference type="Proteomes" id="UP000388235">
    <property type="component" value="Chromosome"/>
</dbReference>
<evidence type="ECO:0000256" key="9">
    <source>
        <dbReference type="ARBA" id="ARBA00023002"/>
    </source>
</evidence>
<dbReference type="InterPro" id="IPR050183">
    <property type="entry name" value="DsbB"/>
</dbReference>
<evidence type="ECO:0000313" key="16">
    <source>
        <dbReference type="EMBL" id="QGG79043.1"/>
    </source>
</evidence>
<dbReference type="OrthoDB" id="3711263at2"/>
<evidence type="ECO:0000256" key="6">
    <source>
        <dbReference type="ARBA" id="ARBA00022692"/>
    </source>
</evidence>
<dbReference type="HAMAP" id="MF_00286">
    <property type="entry name" value="DsbB"/>
    <property type="match status" value="1"/>
</dbReference>
<feature type="transmembrane region" description="Helical" evidence="15">
    <location>
        <begin position="62"/>
        <end position="80"/>
    </location>
</feature>
<keyword evidence="9 14" id="KW-0560">Oxidoreductase</keyword>
<keyword evidence="12 14" id="KW-0143">Chaperone</keyword>
<accession>A0A5Q2Q7U6</accession>
<comment type="similarity">
    <text evidence="2 14">Belongs to the DsbB family.</text>
</comment>
<comment type="caution">
    <text evidence="14">Lacks conserved residue(s) required for the propagation of feature annotation.</text>
</comment>
<dbReference type="KEGG" id="llp:GH975_00115"/>
<keyword evidence="3 14" id="KW-0813">Transport</keyword>
<dbReference type="GO" id="GO:0005886">
    <property type="term" value="C:plasma membrane"/>
    <property type="evidence" value="ECO:0007669"/>
    <property type="project" value="UniProtKB-SubCell"/>
</dbReference>
<dbReference type="SUPFAM" id="SSF158442">
    <property type="entry name" value="DsbB-like"/>
    <property type="match status" value="1"/>
</dbReference>
<evidence type="ECO:0000256" key="13">
    <source>
        <dbReference type="ARBA" id="ARBA00023284"/>
    </source>
</evidence>
<dbReference type="Pfam" id="PF02600">
    <property type="entry name" value="DsbB"/>
    <property type="match status" value="1"/>
</dbReference>
<organism evidence="16 17">
    <name type="scientific">Litorivicinus lipolyticus</name>
    <dbReference type="NCBI Taxonomy" id="418701"/>
    <lineage>
        <taxon>Bacteria</taxon>
        <taxon>Pseudomonadati</taxon>
        <taxon>Pseudomonadota</taxon>
        <taxon>Gammaproteobacteria</taxon>
        <taxon>Oceanospirillales</taxon>
        <taxon>Litorivicinaceae</taxon>
        <taxon>Litorivicinus</taxon>
    </lineage>
</organism>
<reference evidence="16 17" key="1">
    <citation type="submission" date="2019-11" db="EMBL/GenBank/DDBJ databases">
        <authorList>
            <person name="Khan S.A."/>
            <person name="Jeon C.O."/>
            <person name="Chun B.H."/>
        </authorList>
    </citation>
    <scope>NUCLEOTIDE SEQUENCE [LARGE SCALE GENOMIC DNA]</scope>
    <source>
        <strain evidence="16 17">IMCC 1097</strain>
    </source>
</reference>
<feature type="transmembrane region" description="Helical" evidence="15">
    <location>
        <begin position="158"/>
        <end position="180"/>
    </location>
</feature>
<evidence type="ECO:0000256" key="11">
    <source>
        <dbReference type="ARBA" id="ARBA00023157"/>
    </source>
</evidence>